<proteinExistence type="inferred from homology"/>
<dbReference type="AlphaFoldDB" id="X1EJ03"/>
<accession>X1EJ03</accession>
<dbReference type="SUPFAM" id="SSF53649">
    <property type="entry name" value="Alkaline phosphatase-like"/>
    <property type="match status" value="1"/>
</dbReference>
<dbReference type="InterPro" id="IPR017850">
    <property type="entry name" value="Alkaline_phosphatase_core_sf"/>
</dbReference>
<evidence type="ECO:0000256" key="1">
    <source>
        <dbReference type="ARBA" id="ARBA00008779"/>
    </source>
</evidence>
<feature type="non-terminal residue" evidence="6">
    <location>
        <position position="159"/>
    </location>
</feature>
<dbReference type="InterPro" id="IPR000917">
    <property type="entry name" value="Sulfatase_N"/>
</dbReference>
<protein>
    <recommendedName>
        <fullName evidence="5">Sulfatase N-terminal domain-containing protein</fullName>
    </recommendedName>
</protein>
<comment type="similarity">
    <text evidence="1">Belongs to the sulfatase family.</text>
</comment>
<name>X1EJ03_9ZZZZ</name>
<evidence type="ECO:0000313" key="6">
    <source>
        <dbReference type="EMBL" id="GAH32567.1"/>
    </source>
</evidence>
<dbReference type="InterPro" id="IPR050738">
    <property type="entry name" value="Sulfatase"/>
</dbReference>
<keyword evidence="3" id="KW-0378">Hydrolase</keyword>
<dbReference type="InterPro" id="IPR024607">
    <property type="entry name" value="Sulfatase_CS"/>
</dbReference>
<evidence type="ECO:0000256" key="4">
    <source>
        <dbReference type="ARBA" id="ARBA00022837"/>
    </source>
</evidence>
<dbReference type="EMBL" id="BARU01014380">
    <property type="protein sequence ID" value="GAH32567.1"/>
    <property type="molecule type" value="Genomic_DNA"/>
</dbReference>
<sequence>HFEKLAQEGIEFTQAYTCCPLCAPARRSMLTGLFPHTHGELSNKSFNPFSNETYLGKLAEAGYKNYYFGKWHAGPGTAYDHHCEGFSYPDYNNPYTKPEYKKYLEEKNLPHFQVRLQRSFYDPKSKYGKILKLKMESGELHTFDRAVCNEHTTGIMTTP</sequence>
<dbReference type="Gene3D" id="3.40.720.10">
    <property type="entry name" value="Alkaline Phosphatase, subunit A"/>
    <property type="match status" value="1"/>
</dbReference>
<comment type="caution">
    <text evidence="6">The sequence shown here is derived from an EMBL/GenBank/DDBJ whole genome shotgun (WGS) entry which is preliminary data.</text>
</comment>
<organism evidence="6">
    <name type="scientific">marine sediment metagenome</name>
    <dbReference type="NCBI Taxonomy" id="412755"/>
    <lineage>
        <taxon>unclassified sequences</taxon>
        <taxon>metagenomes</taxon>
        <taxon>ecological metagenomes</taxon>
    </lineage>
</organism>
<keyword evidence="2" id="KW-0479">Metal-binding</keyword>
<evidence type="ECO:0000256" key="2">
    <source>
        <dbReference type="ARBA" id="ARBA00022723"/>
    </source>
</evidence>
<dbReference type="GO" id="GO:0004065">
    <property type="term" value="F:arylsulfatase activity"/>
    <property type="evidence" value="ECO:0007669"/>
    <property type="project" value="TreeGrafter"/>
</dbReference>
<reference evidence="6" key="1">
    <citation type="journal article" date="2014" name="Front. Microbiol.">
        <title>High frequency of phylogenetically diverse reductive dehalogenase-homologous genes in deep subseafloor sedimentary metagenomes.</title>
        <authorList>
            <person name="Kawai M."/>
            <person name="Futagami T."/>
            <person name="Toyoda A."/>
            <person name="Takaki Y."/>
            <person name="Nishi S."/>
            <person name="Hori S."/>
            <person name="Arai W."/>
            <person name="Tsubouchi T."/>
            <person name="Morono Y."/>
            <person name="Uchiyama I."/>
            <person name="Ito T."/>
            <person name="Fujiyama A."/>
            <person name="Inagaki F."/>
            <person name="Takami H."/>
        </authorList>
    </citation>
    <scope>NUCLEOTIDE SEQUENCE</scope>
    <source>
        <strain evidence="6">Expedition CK06-06</strain>
    </source>
</reference>
<keyword evidence="4" id="KW-0106">Calcium</keyword>
<dbReference type="PANTHER" id="PTHR42693:SF53">
    <property type="entry name" value="ENDO-4-O-SULFATASE"/>
    <property type="match status" value="1"/>
</dbReference>
<feature type="domain" description="Sulfatase N-terminal" evidence="5">
    <location>
        <begin position="2"/>
        <end position="106"/>
    </location>
</feature>
<dbReference type="PANTHER" id="PTHR42693">
    <property type="entry name" value="ARYLSULFATASE FAMILY MEMBER"/>
    <property type="match status" value="1"/>
</dbReference>
<feature type="non-terminal residue" evidence="6">
    <location>
        <position position="1"/>
    </location>
</feature>
<evidence type="ECO:0000256" key="3">
    <source>
        <dbReference type="ARBA" id="ARBA00022801"/>
    </source>
</evidence>
<gene>
    <name evidence="6" type="ORF">S03H2_25415</name>
</gene>
<dbReference type="Pfam" id="PF00884">
    <property type="entry name" value="Sulfatase"/>
    <property type="match status" value="1"/>
</dbReference>
<evidence type="ECO:0000259" key="5">
    <source>
        <dbReference type="Pfam" id="PF00884"/>
    </source>
</evidence>
<dbReference type="PROSITE" id="PS00523">
    <property type="entry name" value="SULFATASE_1"/>
    <property type="match status" value="1"/>
</dbReference>
<dbReference type="GO" id="GO:0046872">
    <property type="term" value="F:metal ion binding"/>
    <property type="evidence" value="ECO:0007669"/>
    <property type="project" value="UniProtKB-KW"/>
</dbReference>